<dbReference type="Gene3D" id="3.40.710.10">
    <property type="entry name" value="DD-peptidase/beta-lactamase superfamily"/>
    <property type="match status" value="1"/>
</dbReference>
<dbReference type="PANTHER" id="PTHR43283">
    <property type="entry name" value="BETA-LACTAMASE-RELATED"/>
    <property type="match status" value="1"/>
</dbReference>
<evidence type="ECO:0000313" key="3">
    <source>
        <dbReference type="EMBL" id="RFU14811.1"/>
    </source>
</evidence>
<evidence type="ECO:0000256" key="1">
    <source>
        <dbReference type="SAM" id="SignalP"/>
    </source>
</evidence>
<reference evidence="3 4" key="1">
    <citation type="submission" date="2018-08" db="EMBL/GenBank/DDBJ databases">
        <title>Acidipila sp. 4G-K13, an acidobacterium isolated from forest soil.</title>
        <authorList>
            <person name="Gao Z.-H."/>
            <person name="Qiu L.-H."/>
        </authorList>
    </citation>
    <scope>NUCLEOTIDE SEQUENCE [LARGE SCALE GENOMIC DNA]</scope>
    <source>
        <strain evidence="3 4">4G-K13</strain>
    </source>
</reference>
<keyword evidence="3" id="KW-0378">Hydrolase</keyword>
<organism evidence="3 4">
    <name type="scientific">Paracidobacterium acidisoli</name>
    <dbReference type="NCBI Taxonomy" id="2303751"/>
    <lineage>
        <taxon>Bacteria</taxon>
        <taxon>Pseudomonadati</taxon>
        <taxon>Acidobacteriota</taxon>
        <taxon>Terriglobia</taxon>
        <taxon>Terriglobales</taxon>
        <taxon>Acidobacteriaceae</taxon>
        <taxon>Paracidobacterium</taxon>
    </lineage>
</organism>
<feature type="chain" id="PRO_5016730431" evidence="1">
    <location>
        <begin position="27"/>
        <end position="436"/>
    </location>
</feature>
<sequence length="436" mass="48012">MPLTRRTLLSLPAALPLLSLASYAGAQDSAAYFPPSDAAGGWRALDDPSDIRTTTGIDKSRLDEAFQYVRTTSQHGGLLVVRHGYLVYERYFGRGHRDANPNMYSIGKMFTSVCCGILLSEHRKRFPDGLSQKVFTRDYLPEALPLKDPRMADIRLGHLLTMTSGIQEAYVPPPGAPPSAASGHLTAIVHGENVYLPYWTSTDPAADQIDSQDGSALHGRMWTAPGQGYLYSRDPHIASIVLRNVAGMELQTYIDQKLARSLEWGRWGYATHRPQGDLPHTPGEGGIALHSTDALRFAWLLLRKGQWKGQQIIPRDYIDQLSQPSLFNPHSPFSLMFEVNADGHVAGAPRDTFFKSGAGGFGLYVIPSLDMVIYKMSSLNEQTYDPAATGLPLTYTPDTSRDNWKPHPFNQFVDGPVEGDTGVRRALEMVIASVVA</sequence>
<comment type="caution">
    <text evidence="3">The sequence shown here is derived from an EMBL/GenBank/DDBJ whole genome shotgun (WGS) entry which is preliminary data.</text>
</comment>
<dbReference type="RefSeq" id="WP_117303634.1">
    <property type="nucleotide sequence ID" value="NZ_QVQT02000010.1"/>
</dbReference>
<dbReference type="SUPFAM" id="SSF56601">
    <property type="entry name" value="beta-lactamase/transpeptidase-like"/>
    <property type="match status" value="1"/>
</dbReference>
<evidence type="ECO:0000259" key="2">
    <source>
        <dbReference type="Pfam" id="PF00144"/>
    </source>
</evidence>
<name>A0A372IJ93_9BACT</name>
<accession>A0A372IJ93</accession>
<evidence type="ECO:0000313" key="4">
    <source>
        <dbReference type="Proteomes" id="UP000264702"/>
    </source>
</evidence>
<dbReference type="AlphaFoldDB" id="A0A372IJ93"/>
<dbReference type="OrthoDB" id="104676at2"/>
<dbReference type="Proteomes" id="UP000264702">
    <property type="component" value="Unassembled WGS sequence"/>
</dbReference>
<keyword evidence="4" id="KW-1185">Reference proteome</keyword>
<dbReference type="EMBL" id="QVQT01000010">
    <property type="protein sequence ID" value="RFU14811.1"/>
    <property type="molecule type" value="Genomic_DNA"/>
</dbReference>
<keyword evidence="1" id="KW-0732">Signal</keyword>
<proteinExistence type="predicted"/>
<protein>
    <submittedName>
        <fullName evidence="3">Class C beta-lactamase-related serine hydrolase</fullName>
    </submittedName>
</protein>
<dbReference type="InterPro" id="IPR050789">
    <property type="entry name" value="Diverse_Enzym_Activities"/>
</dbReference>
<dbReference type="PANTHER" id="PTHR43283:SF7">
    <property type="entry name" value="BETA-LACTAMASE-RELATED DOMAIN-CONTAINING PROTEIN"/>
    <property type="match status" value="1"/>
</dbReference>
<feature type="domain" description="Beta-lactamase-related" evidence="2">
    <location>
        <begin position="78"/>
        <end position="382"/>
    </location>
</feature>
<gene>
    <name evidence="3" type="ORF">D0Y96_20095</name>
</gene>
<feature type="signal peptide" evidence="1">
    <location>
        <begin position="1"/>
        <end position="26"/>
    </location>
</feature>
<dbReference type="GO" id="GO:0016787">
    <property type="term" value="F:hydrolase activity"/>
    <property type="evidence" value="ECO:0007669"/>
    <property type="project" value="UniProtKB-KW"/>
</dbReference>
<dbReference type="InterPro" id="IPR001466">
    <property type="entry name" value="Beta-lactam-related"/>
</dbReference>
<dbReference type="Pfam" id="PF00144">
    <property type="entry name" value="Beta-lactamase"/>
    <property type="match status" value="1"/>
</dbReference>
<dbReference type="InterPro" id="IPR012338">
    <property type="entry name" value="Beta-lactam/transpept-like"/>
</dbReference>